<evidence type="ECO:0008006" key="4">
    <source>
        <dbReference type="Google" id="ProtNLM"/>
    </source>
</evidence>
<feature type="compositionally biased region" description="Polar residues" evidence="1">
    <location>
        <begin position="592"/>
        <end position="602"/>
    </location>
</feature>
<proteinExistence type="predicted"/>
<dbReference type="STRING" id="1641165.XM38_23670"/>
<evidence type="ECO:0000313" key="2">
    <source>
        <dbReference type="EMBL" id="ASC71278.1"/>
    </source>
</evidence>
<dbReference type="OrthoDB" id="451203at2"/>
<evidence type="ECO:0000256" key="1">
    <source>
        <dbReference type="SAM" id="MobiDB-lite"/>
    </source>
</evidence>
<protein>
    <recommendedName>
        <fullName evidence="4">DUF3352 domain-containing protein</fullName>
    </recommendedName>
</protein>
<dbReference type="EMBL" id="CP021983">
    <property type="protein sequence ID" value="ASC71278.1"/>
    <property type="molecule type" value="Genomic_DNA"/>
</dbReference>
<sequence length="602" mass="64777">MSYPAMVLSKLSRKKPPLLFTLGTAVLLIGGGLIAYWTLSRRGPGSQAIPAGSQVIPESALMAATLPTANNPWRQLRQFGTAETQARFDQWLIQGQQRLWGQHPPDFSRDLPTWVGPEITVALLPAAAAAAPPEAELPPFQQAQPLVVVPIADAVAAQAWLAERPDLADDTASRDYRGVTITPIPRPQGSPLFAAVLTPDWVVLSPHEVALEQAIDTTQGGRSLAQRPGYGSAFQQVAAAPAFGRLYLNMAAAAQQIALNAQPPLPPSQWQALQAPRGLAAVLYLESQGLRMQGLSWLPPNSDQTYASQNGPDQLPRQLPAETLMMVSGGNLEQFWQDLSQGLQLGALLPLNPENLSAGLQASTGLRLEEDLLPWMQGEFALAVLESAAEPAAPGDAPDSADDTVPLPSTNLVALVQVSDREAAEQAFERLDQVMVNRYRFQVDSLELSGRPVTRWTTPYQSLQLSHGWLADSTAFFTVGAGVAATLLPAPEASLTATEAFERAFRQSPRVNNGHFFVDFERLRQSTDSLWLPDLPADSLIGSGAIQSIGVTATVDSPRHIRYDLYVGLKRGPRPRPLPTPAPSPQSDDDGTASTPESSQTR</sequence>
<name>A0A1Z3HLV7_9CYAN</name>
<keyword evidence="3" id="KW-1185">Reference proteome</keyword>
<feature type="compositionally biased region" description="Pro residues" evidence="1">
    <location>
        <begin position="575"/>
        <end position="584"/>
    </location>
</feature>
<dbReference type="AlphaFoldDB" id="A0A1Z3HLV7"/>
<gene>
    <name evidence="2" type="ORF">XM38_022300</name>
</gene>
<dbReference type="KEGG" id="hhg:XM38_022300"/>
<accession>A0A1Z3HLV7</accession>
<dbReference type="InterPro" id="IPR021787">
    <property type="entry name" value="DUF3352"/>
</dbReference>
<evidence type="ECO:0000313" key="3">
    <source>
        <dbReference type="Proteomes" id="UP000191901"/>
    </source>
</evidence>
<organism evidence="2 3">
    <name type="scientific">Halomicronema hongdechloris C2206</name>
    <dbReference type="NCBI Taxonomy" id="1641165"/>
    <lineage>
        <taxon>Bacteria</taxon>
        <taxon>Bacillati</taxon>
        <taxon>Cyanobacteriota</taxon>
        <taxon>Cyanophyceae</taxon>
        <taxon>Nodosilineales</taxon>
        <taxon>Nodosilineaceae</taxon>
        <taxon>Halomicronema</taxon>
    </lineage>
</organism>
<dbReference type="Proteomes" id="UP000191901">
    <property type="component" value="Chromosome"/>
</dbReference>
<dbReference type="Pfam" id="PF11832">
    <property type="entry name" value="DUF3352"/>
    <property type="match status" value="1"/>
</dbReference>
<feature type="region of interest" description="Disordered" evidence="1">
    <location>
        <begin position="568"/>
        <end position="602"/>
    </location>
</feature>
<reference evidence="2 3" key="1">
    <citation type="journal article" date="2016" name="Biochim. Biophys. Acta">
        <title>Characterization of red-shifted phycobilisomes isolated from the chlorophyll f-containing cyanobacterium Halomicronema hongdechloris.</title>
        <authorList>
            <person name="Li Y."/>
            <person name="Lin Y."/>
            <person name="Garvey C.J."/>
            <person name="Birch D."/>
            <person name="Corkery R.W."/>
            <person name="Loughlin P.C."/>
            <person name="Scheer H."/>
            <person name="Willows R.D."/>
            <person name="Chen M."/>
        </authorList>
    </citation>
    <scope>NUCLEOTIDE SEQUENCE [LARGE SCALE GENOMIC DNA]</scope>
    <source>
        <strain evidence="2 3">C2206</strain>
    </source>
</reference>